<feature type="region of interest" description="Disordered" evidence="1">
    <location>
        <begin position="217"/>
        <end position="245"/>
    </location>
</feature>
<feature type="region of interest" description="Disordered" evidence="1">
    <location>
        <begin position="340"/>
        <end position="366"/>
    </location>
</feature>
<feature type="compositionally biased region" description="Polar residues" evidence="1">
    <location>
        <begin position="89"/>
        <end position="106"/>
    </location>
</feature>
<dbReference type="AlphaFoldDB" id="R0JHB2"/>
<feature type="region of interest" description="Disordered" evidence="1">
    <location>
        <begin position="1"/>
        <end position="46"/>
    </location>
</feature>
<sequence length="366" mass="39975">MALPRDKSRAQTHNQHTQHQGENSTHYVERVEPEQTDKLGRSSDSDSTLYIFPIEIDGVLYGDPAQPATKKETCFPKRRLSIEGEYETSGAQSKLHTGASLTSTFDPGSLGARPEPMDDDDPSDSLLIEAPLSESESEEAPLSEPASEDPECTTQSQSHSESHSVVQQGKPHQLPKSWHDWIVELFAGRKAASNASSKTTTWSSNKTTCSIACSTTSNGQASLPSMTSNEDNTNCTPPQQPPRLPLSSVIPSVRVPMPPRIAHRLRYVEILPAPMTVYTGYAVVAPDVFNPQIVERGFNVPKTGPATAPAATRRHDPNSRLLDRNGNTWAVWNQRNATAADLPFARTPPTNRSSFAPSNDKTARKV</sequence>
<proteinExistence type="predicted"/>
<dbReference type="HOGENOM" id="CLU_822717_0_0_1"/>
<dbReference type="eggNOG" id="ENOG502RG05">
    <property type="taxonomic scope" value="Eukaryota"/>
</dbReference>
<keyword evidence="3" id="KW-1185">Reference proteome</keyword>
<dbReference type="OrthoDB" id="3692409at2759"/>
<feature type="compositionally biased region" description="Polar residues" evidence="1">
    <location>
        <begin position="348"/>
        <end position="360"/>
    </location>
</feature>
<gene>
    <name evidence="2" type="ORF">SETTUDRAFT_44672</name>
</gene>
<feature type="region of interest" description="Disordered" evidence="1">
    <location>
        <begin position="85"/>
        <end position="173"/>
    </location>
</feature>
<dbReference type="EMBL" id="KB908877">
    <property type="protein sequence ID" value="EOA80778.1"/>
    <property type="molecule type" value="Genomic_DNA"/>
</dbReference>
<dbReference type="RefSeq" id="XP_008031290.1">
    <property type="nucleotide sequence ID" value="XM_008033099.1"/>
</dbReference>
<reference evidence="2 3" key="1">
    <citation type="journal article" date="2012" name="PLoS Pathog.">
        <title>Diverse lifestyles and strategies of plant pathogenesis encoded in the genomes of eighteen Dothideomycetes fungi.</title>
        <authorList>
            <person name="Ohm R.A."/>
            <person name="Feau N."/>
            <person name="Henrissat B."/>
            <person name="Schoch C.L."/>
            <person name="Horwitz B.A."/>
            <person name="Barry K.W."/>
            <person name="Condon B.J."/>
            <person name="Copeland A.C."/>
            <person name="Dhillon B."/>
            <person name="Glaser F."/>
            <person name="Hesse C.N."/>
            <person name="Kosti I."/>
            <person name="LaButti K."/>
            <person name="Lindquist E.A."/>
            <person name="Lucas S."/>
            <person name="Salamov A.A."/>
            <person name="Bradshaw R.E."/>
            <person name="Ciuffetti L."/>
            <person name="Hamelin R.C."/>
            <person name="Kema G.H.J."/>
            <person name="Lawrence C."/>
            <person name="Scott J.A."/>
            <person name="Spatafora J.W."/>
            <person name="Turgeon B.G."/>
            <person name="de Wit P.J.G.M."/>
            <person name="Zhong S."/>
            <person name="Goodwin S.B."/>
            <person name="Grigoriev I.V."/>
        </authorList>
    </citation>
    <scope>NUCLEOTIDE SEQUENCE [LARGE SCALE GENOMIC DNA]</scope>
    <source>
        <strain evidence="3">28A</strain>
    </source>
</reference>
<organism evidence="2 3">
    <name type="scientific">Exserohilum turcicum (strain 28A)</name>
    <name type="common">Northern leaf blight fungus</name>
    <name type="synonym">Setosphaeria turcica</name>
    <dbReference type="NCBI Taxonomy" id="671987"/>
    <lineage>
        <taxon>Eukaryota</taxon>
        <taxon>Fungi</taxon>
        <taxon>Dikarya</taxon>
        <taxon>Ascomycota</taxon>
        <taxon>Pezizomycotina</taxon>
        <taxon>Dothideomycetes</taxon>
        <taxon>Pleosporomycetidae</taxon>
        <taxon>Pleosporales</taxon>
        <taxon>Pleosporineae</taxon>
        <taxon>Pleosporaceae</taxon>
        <taxon>Exserohilum</taxon>
    </lineage>
</organism>
<feature type="compositionally biased region" description="Low complexity" evidence="1">
    <location>
        <begin position="124"/>
        <end position="134"/>
    </location>
</feature>
<feature type="compositionally biased region" description="Basic and acidic residues" evidence="1">
    <location>
        <begin position="27"/>
        <end position="44"/>
    </location>
</feature>
<evidence type="ECO:0000313" key="2">
    <source>
        <dbReference type="EMBL" id="EOA80778.1"/>
    </source>
</evidence>
<accession>R0JHB2</accession>
<feature type="compositionally biased region" description="Polar residues" evidence="1">
    <location>
        <begin position="11"/>
        <end position="26"/>
    </location>
</feature>
<protein>
    <submittedName>
        <fullName evidence="2">Uncharacterized protein</fullName>
    </submittedName>
</protein>
<feature type="compositionally biased region" description="Low complexity" evidence="1">
    <location>
        <begin position="155"/>
        <end position="168"/>
    </location>
</feature>
<feature type="compositionally biased region" description="Acidic residues" evidence="1">
    <location>
        <begin position="135"/>
        <end position="151"/>
    </location>
</feature>
<dbReference type="Proteomes" id="UP000016935">
    <property type="component" value="Unassembled WGS sequence"/>
</dbReference>
<name>R0JHB2_EXST2</name>
<dbReference type="GeneID" id="19404942"/>
<feature type="compositionally biased region" description="Polar residues" evidence="1">
    <location>
        <begin position="217"/>
        <end position="236"/>
    </location>
</feature>
<evidence type="ECO:0000313" key="3">
    <source>
        <dbReference type="Proteomes" id="UP000016935"/>
    </source>
</evidence>
<reference evidence="2 3" key="2">
    <citation type="journal article" date="2013" name="PLoS Genet.">
        <title>Comparative genome structure, secondary metabolite, and effector coding capacity across Cochliobolus pathogens.</title>
        <authorList>
            <person name="Condon B.J."/>
            <person name="Leng Y."/>
            <person name="Wu D."/>
            <person name="Bushley K.E."/>
            <person name="Ohm R.A."/>
            <person name="Otillar R."/>
            <person name="Martin J."/>
            <person name="Schackwitz W."/>
            <person name="Grimwood J."/>
            <person name="MohdZainudin N."/>
            <person name="Xue C."/>
            <person name="Wang R."/>
            <person name="Manning V.A."/>
            <person name="Dhillon B."/>
            <person name="Tu Z.J."/>
            <person name="Steffenson B.J."/>
            <person name="Salamov A."/>
            <person name="Sun H."/>
            <person name="Lowry S."/>
            <person name="LaButti K."/>
            <person name="Han J."/>
            <person name="Copeland A."/>
            <person name="Lindquist E."/>
            <person name="Barry K."/>
            <person name="Schmutz J."/>
            <person name="Baker S.E."/>
            <person name="Ciuffetti L.M."/>
            <person name="Grigoriev I.V."/>
            <person name="Zhong S."/>
            <person name="Turgeon B.G."/>
        </authorList>
    </citation>
    <scope>NUCLEOTIDE SEQUENCE [LARGE SCALE GENOMIC DNA]</scope>
    <source>
        <strain evidence="3">28A</strain>
    </source>
</reference>
<evidence type="ECO:0000256" key="1">
    <source>
        <dbReference type="SAM" id="MobiDB-lite"/>
    </source>
</evidence>